<keyword evidence="2" id="KW-0812">Transmembrane</keyword>
<feature type="region of interest" description="Disordered" evidence="1">
    <location>
        <begin position="1"/>
        <end position="22"/>
    </location>
</feature>
<dbReference type="Gramene" id="TraesCS2B03G0257700.1">
    <property type="protein sequence ID" value="TraesCS2B03G0257700.1.CDS"/>
    <property type="gene ID" value="TraesCS2B03G0257700"/>
</dbReference>
<dbReference type="EnsemblPlants" id="TraesCS2B02G109100.1">
    <property type="protein sequence ID" value="TraesCS2B02G109100.1"/>
    <property type="gene ID" value="TraesCS2B02G109100"/>
</dbReference>
<dbReference type="Gramene" id="TraesSYM2B03G00867310.1">
    <property type="protein sequence ID" value="TraesSYM2B03G00867310.1"/>
    <property type="gene ID" value="TraesSYM2B03G00867310"/>
</dbReference>
<keyword evidence="2" id="KW-0472">Membrane</keyword>
<dbReference type="Gramene" id="TraesWEE_scaffold_055662_01G000100.1">
    <property type="protein sequence ID" value="TraesWEE_scaffold_055662_01G000100.1"/>
    <property type="gene ID" value="TraesWEE_scaffold_055662_01G000100"/>
</dbReference>
<accession>A0A3B6BZQ7</accession>
<sequence length="142" mass="16018">MLPPACDNSSTGQPVRSVEEGENLKEIRRENSETCISNFKSKLSMVANCEQVMRTANMQSADVRVQTVVELFKKVYQDLPPRLQEKLRADLNAGIFKHAEEKYGLPKSKETTTKKLGGWTIGSIVLPVVLGFLMFIISLYFY</sequence>
<dbReference type="RefSeq" id="XP_044322014.1">
    <property type="nucleotide sequence ID" value="XM_044466079.1"/>
</dbReference>
<keyword evidence="4" id="KW-1185">Reference proteome</keyword>
<dbReference type="Gramene" id="TraesLDM2B03G00858400.1">
    <property type="protein sequence ID" value="TraesLDM2B03G00858400.1"/>
    <property type="gene ID" value="TraesLDM2B03G00858400"/>
</dbReference>
<organism evidence="3">
    <name type="scientific">Triticum aestivum</name>
    <name type="common">Wheat</name>
    <dbReference type="NCBI Taxonomy" id="4565"/>
    <lineage>
        <taxon>Eukaryota</taxon>
        <taxon>Viridiplantae</taxon>
        <taxon>Streptophyta</taxon>
        <taxon>Embryophyta</taxon>
        <taxon>Tracheophyta</taxon>
        <taxon>Spermatophyta</taxon>
        <taxon>Magnoliopsida</taxon>
        <taxon>Liliopsida</taxon>
        <taxon>Poales</taxon>
        <taxon>Poaceae</taxon>
        <taxon>BOP clade</taxon>
        <taxon>Pooideae</taxon>
        <taxon>Triticodae</taxon>
        <taxon>Triticeae</taxon>
        <taxon>Triticinae</taxon>
        <taxon>Triticum</taxon>
    </lineage>
</organism>
<reference evidence="3" key="1">
    <citation type="submission" date="2018-08" db="EMBL/GenBank/DDBJ databases">
        <authorList>
            <person name="Rossello M."/>
        </authorList>
    </citation>
    <scope>NUCLEOTIDE SEQUENCE [LARGE SCALE GENOMIC DNA]</scope>
    <source>
        <strain evidence="3">cv. Chinese Spring</strain>
    </source>
</reference>
<dbReference type="Gramene" id="TraesCS2B02G109100.1">
    <property type="protein sequence ID" value="TraesCS2B02G109100.1"/>
    <property type="gene ID" value="TraesCS2B02G109100"/>
</dbReference>
<keyword evidence="2" id="KW-1133">Transmembrane helix</keyword>
<dbReference type="Gramene" id="TraesLAC2B03G00853500.1">
    <property type="protein sequence ID" value="TraesLAC2B03G00853500.1"/>
    <property type="gene ID" value="TraesLAC2B03G00853500"/>
</dbReference>
<dbReference type="Gramene" id="TraesRN2B0100259700.1">
    <property type="protein sequence ID" value="TraesRN2B0100259700.1"/>
    <property type="gene ID" value="TraesRN2B0100259700"/>
</dbReference>
<dbReference type="Proteomes" id="UP000019116">
    <property type="component" value="Chromosome 2B"/>
</dbReference>
<evidence type="ECO:0000256" key="2">
    <source>
        <dbReference type="SAM" id="Phobius"/>
    </source>
</evidence>
<dbReference type="Gramene" id="TraesROB_scaffold_059285_01G000100.1">
    <property type="protein sequence ID" value="TraesROB_scaffold_059285_01G000100.1"/>
    <property type="gene ID" value="TraesROB_scaffold_059285_01G000100"/>
</dbReference>
<gene>
    <name evidence="3" type="primary">LOC123043583</name>
</gene>
<name>A0A3B6BZQ7_WHEAT</name>
<dbReference type="AlphaFoldDB" id="A0A3B6BZQ7"/>
<feature type="transmembrane region" description="Helical" evidence="2">
    <location>
        <begin position="116"/>
        <end position="141"/>
    </location>
</feature>
<dbReference type="Gramene" id="TraesJAG2B03G00856340.1">
    <property type="protein sequence ID" value="TraesJAG2B03G00856340.1"/>
    <property type="gene ID" value="TraesJAG2B03G00856340"/>
</dbReference>
<evidence type="ECO:0000313" key="4">
    <source>
        <dbReference type="Proteomes" id="UP000019116"/>
    </source>
</evidence>
<dbReference type="GeneID" id="123043583"/>
<dbReference type="Gramene" id="TraesARI2B03G00867400.1">
    <property type="protein sequence ID" value="TraesARI2B03G00867400.1"/>
    <property type="gene ID" value="TraesARI2B03G00867400"/>
</dbReference>
<evidence type="ECO:0000256" key="1">
    <source>
        <dbReference type="SAM" id="MobiDB-lite"/>
    </source>
</evidence>
<proteinExistence type="predicted"/>
<dbReference type="Gramene" id="TraesNOR2B03G00868090.1">
    <property type="protein sequence ID" value="TraesNOR2B03G00868090.1"/>
    <property type="gene ID" value="TraesNOR2B03G00868090"/>
</dbReference>
<protein>
    <submittedName>
        <fullName evidence="3">Uncharacterized protein</fullName>
    </submittedName>
</protein>
<dbReference type="Gramene" id="TraesSTA2B03G00857560.1">
    <property type="protein sequence ID" value="TraesSTA2B03G00857560.1"/>
    <property type="gene ID" value="TraesSTA2B03G00857560"/>
</dbReference>
<dbReference type="OMA" id="RENSETC"/>
<dbReference type="Gramene" id="TraesCLE_scaffold_013672_01G000100.1">
    <property type="protein sequence ID" value="TraesCLE_scaffold_013672_01G000100.1"/>
    <property type="gene ID" value="TraesCLE_scaffold_013672_01G000100"/>
</dbReference>
<evidence type="ECO:0000313" key="3">
    <source>
        <dbReference type="EnsemblPlants" id="TraesCS2B02G109100.1"/>
    </source>
</evidence>
<dbReference type="Gramene" id="TraesJUL2B03G00861590.1">
    <property type="protein sequence ID" value="TraesJUL2B03G00861590.1"/>
    <property type="gene ID" value="TraesJUL2B03G00861590"/>
</dbReference>
<dbReference type="Gramene" id="TraesCAD_scaffold_020561_01G000200.1">
    <property type="protein sequence ID" value="TraesCAD_scaffold_020561_01G000200.1"/>
    <property type="gene ID" value="TraesCAD_scaffold_020561_01G000200"/>
</dbReference>
<dbReference type="Gramene" id="TraesNOR2B03G00868090.2">
    <property type="protein sequence ID" value="TraesNOR2B03G00868090.2"/>
    <property type="gene ID" value="TraesNOR2B03G00868090"/>
</dbReference>
<reference evidence="3" key="2">
    <citation type="submission" date="2018-10" db="UniProtKB">
        <authorList>
            <consortium name="EnsemblPlants"/>
        </authorList>
    </citation>
    <scope>IDENTIFICATION</scope>
</reference>
<dbReference type="Gramene" id="TraesARI2B03G00867410.1">
    <property type="protein sequence ID" value="TraesARI2B03G00867410.1"/>
    <property type="gene ID" value="TraesARI2B03G00867410"/>
</dbReference>